<accession>A0ABQ5BMR1</accession>
<protein>
    <recommendedName>
        <fullName evidence="3">Reverse transcriptase zinc-binding domain-containing protein</fullName>
    </recommendedName>
</protein>
<evidence type="ECO:0000313" key="1">
    <source>
        <dbReference type="EMBL" id="GJT15001.1"/>
    </source>
</evidence>
<keyword evidence="2" id="KW-1185">Reference proteome</keyword>
<sequence length="534" mass="59424">MKNIVLTTLDSVPFYHKDYLLKLNYVATSHLLLNPFKARSEMALDLGPKIEKFVPLPTPRVRLHGAALDAGGRPLAKLTELVASPHNYIAVIELPRVEFGDCEVGVGVSVFDEVYIEGQITPGAIFEEGAVIQNKRLRNRVQLCPTEPWGISFQFPEPVDWDTRWFYYISENVVEFVVEKLSSSLARQAAASAALAEATLSELPGPSSVSNATVVDASQTESSGVSSASIVDVEAASPSDDSSLNDPQVLAMVDAWILPSSDHDHVVLSCVPLHTATFIASTLSRDPVINWSGIADRMNIGKIEFIWEKIIDRILKSKIGNNIWSVIKRICLAAVVYYIWQERNLRLFQDIKRDPVTLSNEIRETVRLKRMNIRVKDSAAVRRVSDKWDIKFVLGKTATHYKVLLVMAWISCGSLPLFLALAVGQLGDAMFVVLCGWTRLVVDLSVNRSFTPCLVMPLIRASVLRTGCLWHRESVCQRKCSRVRRFLHGCLGVILYDSGADIPMDLSDDYDLEEGEIPSEKATPELLEEIEIMG</sequence>
<dbReference type="Proteomes" id="UP001151760">
    <property type="component" value="Unassembled WGS sequence"/>
</dbReference>
<comment type="caution">
    <text evidence="1">The sequence shown here is derived from an EMBL/GenBank/DDBJ whole genome shotgun (WGS) entry which is preliminary data.</text>
</comment>
<proteinExistence type="predicted"/>
<dbReference type="EMBL" id="BQNB010013361">
    <property type="protein sequence ID" value="GJT15001.1"/>
    <property type="molecule type" value="Genomic_DNA"/>
</dbReference>
<gene>
    <name evidence="1" type="ORF">Tco_0873707</name>
</gene>
<reference evidence="1" key="2">
    <citation type="submission" date="2022-01" db="EMBL/GenBank/DDBJ databases">
        <authorList>
            <person name="Yamashiro T."/>
            <person name="Shiraishi A."/>
            <person name="Satake H."/>
            <person name="Nakayama K."/>
        </authorList>
    </citation>
    <scope>NUCLEOTIDE SEQUENCE</scope>
</reference>
<reference evidence="1" key="1">
    <citation type="journal article" date="2022" name="Int. J. Mol. Sci.">
        <title>Draft Genome of Tanacetum Coccineum: Genomic Comparison of Closely Related Tanacetum-Family Plants.</title>
        <authorList>
            <person name="Yamashiro T."/>
            <person name="Shiraishi A."/>
            <person name="Nakayama K."/>
            <person name="Satake H."/>
        </authorList>
    </citation>
    <scope>NUCLEOTIDE SEQUENCE</scope>
</reference>
<name>A0ABQ5BMR1_9ASTR</name>
<evidence type="ECO:0008006" key="3">
    <source>
        <dbReference type="Google" id="ProtNLM"/>
    </source>
</evidence>
<organism evidence="1 2">
    <name type="scientific">Tanacetum coccineum</name>
    <dbReference type="NCBI Taxonomy" id="301880"/>
    <lineage>
        <taxon>Eukaryota</taxon>
        <taxon>Viridiplantae</taxon>
        <taxon>Streptophyta</taxon>
        <taxon>Embryophyta</taxon>
        <taxon>Tracheophyta</taxon>
        <taxon>Spermatophyta</taxon>
        <taxon>Magnoliopsida</taxon>
        <taxon>eudicotyledons</taxon>
        <taxon>Gunneridae</taxon>
        <taxon>Pentapetalae</taxon>
        <taxon>asterids</taxon>
        <taxon>campanulids</taxon>
        <taxon>Asterales</taxon>
        <taxon>Asteraceae</taxon>
        <taxon>Asteroideae</taxon>
        <taxon>Anthemideae</taxon>
        <taxon>Anthemidinae</taxon>
        <taxon>Tanacetum</taxon>
    </lineage>
</organism>
<evidence type="ECO:0000313" key="2">
    <source>
        <dbReference type="Proteomes" id="UP001151760"/>
    </source>
</evidence>